<dbReference type="PROSITE" id="PS51257">
    <property type="entry name" value="PROKAR_LIPOPROTEIN"/>
    <property type="match status" value="1"/>
</dbReference>
<feature type="transmembrane region" description="Helical" evidence="1">
    <location>
        <begin position="20"/>
        <end position="42"/>
    </location>
</feature>
<proteinExistence type="predicted"/>
<evidence type="ECO:0008006" key="4">
    <source>
        <dbReference type="Google" id="ProtNLM"/>
    </source>
</evidence>
<reference evidence="3" key="1">
    <citation type="journal article" date="2019" name="Int. J. Syst. Evol. Microbiol.">
        <title>The Global Catalogue of Microorganisms (GCM) 10K type strain sequencing project: providing services to taxonomists for standard genome sequencing and annotation.</title>
        <authorList>
            <consortium name="The Broad Institute Genomics Platform"/>
            <consortium name="The Broad Institute Genome Sequencing Center for Infectious Disease"/>
            <person name="Wu L."/>
            <person name="Ma J."/>
        </authorList>
    </citation>
    <scope>NUCLEOTIDE SEQUENCE [LARGE SCALE GENOMIC DNA]</scope>
    <source>
        <strain evidence="3">CGMCC 4.7329</strain>
    </source>
</reference>
<keyword evidence="1" id="KW-1133">Transmembrane helix</keyword>
<protein>
    <recommendedName>
        <fullName evidence="4">MFS transporter</fullName>
    </recommendedName>
</protein>
<evidence type="ECO:0000313" key="3">
    <source>
        <dbReference type="Proteomes" id="UP000658127"/>
    </source>
</evidence>
<comment type="caution">
    <text evidence="2">The sequence shown here is derived from an EMBL/GenBank/DDBJ whole genome shotgun (WGS) entry which is preliminary data.</text>
</comment>
<name>A0ABQ2K7E1_9NOCA</name>
<evidence type="ECO:0000313" key="2">
    <source>
        <dbReference type="EMBL" id="GGN73822.1"/>
    </source>
</evidence>
<keyword evidence="3" id="KW-1185">Reference proteome</keyword>
<keyword evidence="1" id="KW-0812">Transmembrane</keyword>
<gene>
    <name evidence="2" type="ORF">GCM10011610_16780</name>
</gene>
<dbReference type="Proteomes" id="UP000658127">
    <property type="component" value="Unassembled WGS sequence"/>
</dbReference>
<dbReference type="EMBL" id="BMNE01000002">
    <property type="protein sequence ID" value="GGN73822.1"/>
    <property type="molecule type" value="Genomic_DNA"/>
</dbReference>
<accession>A0ABQ2K7E1</accession>
<evidence type="ECO:0000256" key="1">
    <source>
        <dbReference type="SAM" id="Phobius"/>
    </source>
</evidence>
<feature type="transmembrane region" description="Helical" evidence="1">
    <location>
        <begin position="54"/>
        <end position="74"/>
    </location>
</feature>
<feature type="transmembrane region" description="Helical" evidence="1">
    <location>
        <begin position="107"/>
        <end position="126"/>
    </location>
</feature>
<organism evidence="2 3">
    <name type="scientific">Nocardia rhizosphaerihabitans</name>
    <dbReference type="NCBI Taxonomy" id="1691570"/>
    <lineage>
        <taxon>Bacteria</taxon>
        <taxon>Bacillati</taxon>
        <taxon>Actinomycetota</taxon>
        <taxon>Actinomycetes</taxon>
        <taxon>Mycobacteriales</taxon>
        <taxon>Nocardiaceae</taxon>
        <taxon>Nocardia</taxon>
    </lineage>
</organism>
<sequence>MSMSPERVRDVARWEQRVRLFGLAVLAVPPTLIGCGLMFTFVGEWAGVGPVQRVVIGCALLMQVPAIGVSWRVPPTGRRLIVVRSAFFATYAAVAAAAALLAREEDWEILAIPVFLMLIFSLHALYERCVRRFERFGGAEAGA</sequence>
<feature type="transmembrane region" description="Helical" evidence="1">
    <location>
        <begin position="81"/>
        <end position="101"/>
    </location>
</feature>
<keyword evidence="1" id="KW-0472">Membrane</keyword>